<sequence length="210" mass="23009">MATRIRLAPARDPEFKGLVERNNGYLETSFLPGRTFVSPTDFNAQLGEWLPRANARLVRSTGRRPEEALANDLAAMIALPPVAPSTGLRSRVRLARDYYVRVDSNDYSVDPRFISRFVDIHATAATVTITSGGGVVGVHERCWAKHATISDPAHVTAAKGLRKSLADDRQARERAERRHADGHPVTLRVLSDYDALFGSDFAVTTPTAAS</sequence>
<evidence type="ECO:0000259" key="1">
    <source>
        <dbReference type="Pfam" id="PF22483"/>
    </source>
</evidence>
<evidence type="ECO:0000313" key="2">
    <source>
        <dbReference type="EMBL" id="RFA11748.1"/>
    </source>
</evidence>
<proteinExistence type="predicted"/>
<reference evidence="2 3" key="1">
    <citation type="submission" date="2017-04" db="EMBL/GenBank/DDBJ databases">
        <title>Comparative genome analysis of Subtercola boreus.</title>
        <authorList>
            <person name="Cho Y.-J."/>
            <person name="Cho A."/>
            <person name="Kim O.-S."/>
            <person name="Lee J.-I."/>
        </authorList>
    </citation>
    <scope>NUCLEOTIDE SEQUENCE [LARGE SCALE GENOMIC DNA]</scope>
    <source>
        <strain evidence="2 3">P27479</strain>
    </source>
</reference>
<protein>
    <recommendedName>
        <fullName evidence="1">Transposase for insertion sequence element IS21-like C-terminal domain-containing protein</fullName>
    </recommendedName>
</protein>
<dbReference type="Pfam" id="PF22483">
    <property type="entry name" value="Mu-transpos_C_2"/>
    <property type="match status" value="1"/>
</dbReference>
<dbReference type="Proteomes" id="UP000256541">
    <property type="component" value="Unassembled WGS sequence"/>
</dbReference>
<dbReference type="PANTHER" id="PTHR35004:SF8">
    <property type="entry name" value="TRANSPOSASE RV3428C-RELATED"/>
    <property type="match status" value="1"/>
</dbReference>
<dbReference type="PANTHER" id="PTHR35004">
    <property type="entry name" value="TRANSPOSASE RV3428C-RELATED"/>
    <property type="match status" value="1"/>
</dbReference>
<dbReference type="InterPro" id="IPR054353">
    <property type="entry name" value="IstA-like_C"/>
</dbReference>
<accession>A0A3E0VQM1</accession>
<organism evidence="2 3">
    <name type="scientific">Subtercola boreus</name>
    <dbReference type="NCBI Taxonomy" id="120213"/>
    <lineage>
        <taxon>Bacteria</taxon>
        <taxon>Bacillati</taxon>
        <taxon>Actinomycetota</taxon>
        <taxon>Actinomycetes</taxon>
        <taxon>Micrococcales</taxon>
        <taxon>Microbacteriaceae</taxon>
        <taxon>Subtercola</taxon>
    </lineage>
</organism>
<dbReference type="AlphaFoldDB" id="A0A3E0VQM1"/>
<dbReference type="EMBL" id="NBXB01000057">
    <property type="protein sequence ID" value="RFA11748.1"/>
    <property type="molecule type" value="Genomic_DNA"/>
</dbReference>
<gene>
    <name evidence="2" type="ORF">B7R22_18000</name>
</gene>
<comment type="caution">
    <text evidence="2">The sequence shown here is derived from an EMBL/GenBank/DDBJ whole genome shotgun (WGS) entry which is preliminary data.</text>
</comment>
<feature type="domain" description="Transposase for insertion sequence element IS21-like C-terminal" evidence="1">
    <location>
        <begin position="79"/>
        <end position="151"/>
    </location>
</feature>
<name>A0A3E0VQM1_9MICO</name>
<evidence type="ECO:0000313" key="3">
    <source>
        <dbReference type="Proteomes" id="UP000256541"/>
    </source>
</evidence>